<dbReference type="EMBL" id="JAYMGO010000006">
    <property type="protein sequence ID" value="KAL1273424.1"/>
    <property type="molecule type" value="Genomic_DNA"/>
</dbReference>
<gene>
    <name evidence="1" type="ORF">QQF64_029286</name>
</gene>
<name>A0ABR3N910_9TELE</name>
<reference evidence="1 2" key="1">
    <citation type="submission" date="2023-09" db="EMBL/GenBank/DDBJ databases">
        <authorList>
            <person name="Wang M."/>
        </authorList>
    </citation>
    <scope>NUCLEOTIDE SEQUENCE [LARGE SCALE GENOMIC DNA]</scope>
    <source>
        <strain evidence="1">GT-2023</strain>
        <tissue evidence="1">Liver</tissue>
    </source>
</reference>
<sequence length="101" mass="11871">MSQMDFIKRYGVKPLLIPNEETFLEGRSGCLALQAFPRSHEPCSTLTGLFSFNLIVYKPVQLRSAGEFSFRLMIWSCFLMRVFDSRHFHSLGLWEEPLYFR</sequence>
<comment type="caution">
    <text evidence="1">The sequence shown here is derived from an EMBL/GenBank/DDBJ whole genome shotgun (WGS) entry which is preliminary data.</text>
</comment>
<keyword evidence="2" id="KW-1185">Reference proteome</keyword>
<evidence type="ECO:0000313" key="2">
    <source>
        <dbReference type="Proteomes" id="UP001558613"/>
    </source>
</evidence>
<organism evidence="1 2">
    <name type="scientific">Cirrhinus molitorella</name>
    <name type="common">mud carp</name>
    <dbReference type="NCBI Taxonomy" id="172907"/>
    <lineage>
        <taxon>Eukaryota</taxon>
        <taxon>Metazoa</taxon>
        <taxon>Chordata</taxon>
        <taxon>Craniata</taxon>
        <taxon>Vertebrata</taxon>
        <taxon>Euteleostomi</taxon>
        <taxon>Actinopterygii</taxon>
        <taxon>Neopterygii</taxon>
        <taxon>Teleostei</taxon>
        <taxon>Ostariophysi</taxon>
        <taxon>Cypriniformes</taxon>
        <taxon>Cyprinidae</taxon>
        <taxon>Labeoninae</taxon>
        <taxon>Labeonini</taxon>
        <taxon>Cirrhinus</taxon>
    </lineage>
</organism>
<evidence type="ECO:0000313" key="1">
    <source>
        <dbReference type="EMBL" id="KAL1273424.1"/>
    </source>
</evidence>
<proteinExistence type="predicted"/>
<protein>
    <submittedName>
        <fullName evidence="1">Uncharacterized protein</fullName>
    </submittedName>
</protein>
<accession>A0ABR3N910</accession>
<dbReference type="Proteomes" id="UP001558613">
    <property type="component" value="Unassembled WGS sequence"/>
</dbReference>